<dbReference type="InterPro" id="IPR013083">
    <property type="entry name" value="Znf_RING/FYVE/PHD"/>
</dbReference>
<evidence type="ECO:0000256" key="6">
    <source>
        <dbReference type="PROSITE-ProRule" id="PRU00104"/>
    </source>
</evidence>
<dbReference type="InterPro" id="IPR011011">
    <property type="entry name" value="Znf_FYVE_PHD"/>
</dbReference>
<dbReference type="Gene3D" id="3.30.40.10">
    <property type="entry name" value="Zinc/RING finger domain, C3HC4 (zinc finger)"/>
    <property type="match status" value="2"/>
</dbReference>
<keyword evidence="3" id="KW-0863">Zinc-finger</keyword>
<dbReference type="SUPFAM" id="SSF57903">
    <property type="entry name" value="FYVE/PHD zinc finger"/>
    <property type="match status" value="1"/>
</dbReference>
<proteinExistence type="predicted"/>
<keyword evidence="7" id="KW-1133">Transmembrane helix</keyword>
<comment type="caution">
    <text evidence="6">Lacks conserved residue(s) required for the propagation of feature annotation.</text>
</comment>
<keyword evidence="5" id="KW-0862">Zinc</keyword>
<evidence type="ECO:0000256" key="2">
    <source>
        <dbReference type="ARBA" id="ARBA00022723"/>
    </source>
</evidence>
<evidence type="ECO:0000259" key="8">
    <source>
        <dbReference type="PROSITE" id="PS50237"/>
    </source>
</evidence>
<dbReference type="CDD" id="cd15496">
    <property type="entry name" value="PHD_PHF7_G2E3_like"/>
    <property type="match status" value="1"/>
</dbReference>
<sequence length="695" mass="80094">CVFCKLPDDCPEKYGEKTTCTKHNITLHYFCLLMSSGVYQRGEENEGIYGFLVEDIQKEINRSSRLSNTLDTGESSASVSTEIVVSESILYVIVLICIGKNRFLLMRSLNGSFCWIHRPVQRATVSSRLSGQYSCTICLDFIEPALSYSVLKCPCCNSSWFHRDCVQHQAYSAGMFFFRCTICNNKDMFQQEMLRMGIYIPEKDASWELEENAYSELLQSYQHCDVRHCFCRKGREYSQPNSKWEIVRCQYCGSRGTHRSCSSLKRFQENWVCSECRAIIHKTVLYLVKHFMMVVHYERCYITIKIIIIKIIIIVFLIFFFFHRQSLQTLPAMEILKQLQVQINLLEFTRFTINKEDVFRGALCALRRKGFDPHRVIAVKFTNTRNTFETVANNQGHRREFLRLLMHKLENSSLFEGSCSKNLALDPQALREDLYYDAGRMIGLSLIHGGPAPGFFSKMLFNCVLYGPENIVPTLEDLADACAMQKVKKIEEALTQDELETAIKEASEYLAVAGCLRPDWTLCDKEILMKEILNFHLITQMHVPIQRFCEGLKILGLLEKIQLFPEAFAELFCHKPQKLTSLKLGDLFTVHCSLDGNRKLRETKVIGFWRQYLQDCEDSACPVSLETILVFATAADAVPPMGFVPEPSIEFLHNQGQLQEMFPQGETSFNILKLPIVQTYEEFRRSMDYAICCSI</sequence>
<keyword evidence="7" id="KW-0812">Transmembrane</keyword>
<dbReference type="SMART" id="SM00249">
    <property type="entry name" value="PHD"/>
    <property type="match status" value="2"/>
</dbReference>
<keyword evidence="11" id="KW-1185">Reference proteome</keyword>
<evidence type="ECO:0000256" key="4">
    <source>
        <dbReference type="ARBA" id="ARBA00022786"/>
    </source>
</evidence>
<dbReference type="PROSITE" id="PS51805">
    <property type="entry name" value="EPHD"/>
    <property type="match status" value="1"/>
</dbReference>
<evidence type="ECO:0000313" key="10">
    <source>
        <dbReference type="EMBL" id="MBN3277309.1"/>
    </source>
</evidence>
<keyword evidence="1" id="KW-0808">Transferase</keyword>
<feature type="domain" description="PHD-type" evidence="9">
    <location>
        <begin position="1"/>
        <end position="118"/>
    </location>
</feature>
<keyword evidence="7" id="KW-0472">Membrane</keyword>
<dbReference type="Proteomes" id="UP001166093">
    <property type="component" value="Unassembled WGS sequence"/>
</dbReference>
<dbReference type="Gene3D" id="3.90.1750.10">
    <property type="entry name" value="Hect, E3 ligase catalytic domains"/>
    <property type="match status" value="1"/>
</dbReference>
<dbReference type="InterPro" id="IPR000569">
    <property type="entry name" value="HECT_dom"/>
</dbReference>
<reference evidence="10" key="1">
    <citation type="journal article" date="2021" name="Cell">
        <title>Tracing the genetic footprints of vertebrate landing in non-teleost ray-finned fishes.</title>
        <authorList>
            <person name="Bi X."/>
            <person name="Wang K."/>
            <person name="Yang L."/>
            <person name="Pan H."/>
            <person name="Jiang H."/>
            <person name="Wei Q."/>
            <person name="Fang M."/>
            <person name="Yu H."/>
            <person name="Zhu C."/>
            <person name="Cai Y."/>
            <person name="He Y."/>
            <person name="Gan X."/>
            <person name="Zeng H."/>
            <person name="Yu D."/>
            <person name="Zhu Y."/>
            <person name="Jiang H."/>
            <person name="Qiu Q."/>
            <person name="Yang H."/>
            <person name="Zhang Y.E."/>
            <person name="Wang W."/>
            <person name="Zhu M."/>
            <person name="He S."/>
            <person name="Zhang G."/>
        </authorList>
    </citation>
    <scope>NUCLEOTIDE SEQUENCE</scope>
    <source>
        <strain evidence="10">Pddl_001</strain>
    </source>
</reference>
<feature type="non-terminal residue" evidence="10">
    <location>
        <position position="695"/>
    </location>
</feature>
<feature type="non-terminal residue" evidence="10">
    <location>
        <position position="1"/>
    </location>
</feature>
<dbReference type="InterPro" id="IPR051188">
    <property type="entry name" value="PHD-type_Zinc_Finger"/>
</dbReference>
<dbReference type="Pfam" id="PF00632">
    <property type="entry name" value="HECT"/>
    <property type="match status" value="1"/>
</dbReference>
<evidence type="ECO:0000256" key="1">
    <source>
        <dbReference type="ARBA" id="ARBA00022679"/>
    </source>
</evidence>
<dbReference type="SMART" id="SM00119">
    <property type="entry name" value="HECTc"/>
    <property type="match status" value="1"/>
</dbReference>
<keyword evidence="4 6" id="KW-0833">Ubl conjugation pathway</keyword>
<evidence type="ECO:0000256" key="7">
    <source>
        <dbReference type="SAM" id="Phobius"/>
    </source>
</evidence>
<evidence type="ECO:0000256" key="5">
    <source>
        <dbReference type="ARBA" id="ARBA00022833"/>
    </source>
</evidence>
<comment type="caution">
    <text evidence="10">The sequence shown here is derived from an EMBL/GenBank/DDBJ whole genome shotgun (WGS) entry which is preliminary data.</text>
</comment>
<gene>
    <name evidence="10" type="primary">G2e3_2</name>
    <name evidence="10" type="ORF">GTO93_0013528</name>
</gene>
<dbReference type="InterPro" id="IPR001965">
    <property type="entry name" value="Znf_PHD"/>
</dbReference>
<name>A0ABS2XTT4_POLSP</name>
<dbReference type="InterPro" id="IPR059102">
    <property type="entry name" value="PHD_PHF7/G2E3-like"/>
</dbReference>
<dbReference type="PANTHER" id="PTHR12420:SF42">
    <property type="entry name" value="G2_M PHASE-SPECIFIC E3 UBIQUITIN-PROTEIN LIGASE"/>
    <property type="match status" value="1"/>
</dbReference>
<evidence type="ECO:0000256" key="3">
    <source>
        <dbReference type="ARBA" id="ARBA00022771"/>
    </source>
</evidence>
<protein>
    <submittedName>
        <fullName evidence="10">G2E3 ligase</fullName>
    </submittedName>
</protein>
<dbReference type="InterPro" id="IPR034732">
    <property type="entry name" value="EPHD"/>
</dbReference>
<dbReference type="InterPro" id="IPR019786">
    <property type="entry name" value="Zinc_finger_PHD-type_CS"/>
</dbReference>
<keyword evidence="2" id="KW-0479">Metal-binding</keyword>
<dbReference type="Gene3D" id="3.30.2410.10">
    <property type="entry name" value="Hect, E3 ligase catalytic domain"/>
    <property type="match status" value="1"/>
</dbReference>
<dbReference type="InterPro" id="IPR035983">
    <property type="entry name" value="Hect_E3_ubiquitin_ligase"/>
</dbReference>
<dbReference type="SUPFAM" id="SSF56204">
    <property type="entry name" value="Hect, E3 ligase catalytic domain"/>
    <property type="match status" value="1"/>
</dbReference>
<feature type="domain" description="HECT" evidence="8">
    <location>
        <begin position="628"/>
        <end position="695"/>
    </location>
</feature>
<dbReference type="GO" id="GO:0016874">
    <property type="term" value="F:ligase activity"/>
    <property type="evidence" value="ECO:0007669"/>
    <property type="project" value="UniProtKB-KW"/>
</dbReference>
<keyword evidence="10" id="KW-0436">Ligase</keyword>
<dbReference type="PANTHER" id="PTHR12420">
    <property type="entry name" value="PHD FINGER PROTEIN"/>
    <property type="match status" value="1"/>
</dbReference>
<accession>A0ABS2XTT4</accession>
<dbReference type="EMBL" id="JAAWVQ010068973">
    <property type="protein sequence ID" value="MBN3277309.1"/>
    <property type="molecule type" value="Genomic_DNA"/>
</dbReference>
<dbReference type="Pfam" id="PF26054">
    <property type="entry name" value="PHD_G2E3"/>
    <property type="match status" value="1"/>
</dbReference>
<dbReference type="PROSITE" id="PS01359">
    <property type="entry name" value="ZF_PHD_1"/>
    <property type="match status" value="1"/>
</dbReference>
<feature type="transmembrane region" description="Helical" evidence="7">
    <location>
        <begin position="302"/>
        <end position="322"/>
    </location>
</feature>
<dbReference type="PROSITE" id="PS50237">
    <property type="entry name" value="HECT"/>
    <property type="match status" value="1"/>
</dbReference>
<evidence type="ECO:0000313" key="11">
    <source>
        <dbReference type="Proteomes" id="UP001166093"/>
    </source>
</evidence>
<organism evidence="10 11">
    <name type="scientific">Polyodon spathula</name>
    <name type="common">North American paddlefish</name>
    <name type="synonym">Squalus spathula</name>
    <dbReference type="NCBI Taxonomy" id="7913"/>
    <lineage>
        <taxon>Eukaryota</taxon>
        <taxon>Metazoa</taxon>
        <taxon>Chordata</taxon>
        <taxon>Craniata</taxon>
        <taxon>Vertebrata</taxon>
        <taxon>Euteleostomi</taxon>
        <taxon>Actinopterygii</taxon>
        <taxon>Chondrostei</taxon>
        <taxon>Acipenseriformes</taxon>
        <taxon>Polyodontidae</taxon>
        <taxon>Polyodon</taxon>
    </lineage>
</organism>
<evidence type="ECO:0000259" key="9">
    <source>
        <dbReference type="PROSITE" id="PS51805"/>
    </source>
</evidence>